<accession>A0ABD4XJ22</accession>
<sequence>MLAEMAMFIQLLGMAVLAAILPTIVVMCAIYLIYTYKLQIWWFIKGIMRGVCWLIICLVDGKTKADGIKVKKVVNDNN</sequence>
<dbReference type="RefSeq" id="WP_150191561.1">
    <property type="nucleotide sequence ID" value="NZ_JAANXN010000007.1"/>
</dbReference>
<protein>
    <submittedName>
        <fullName evidence="2">Uncharacterized protein</fullName>
    </submittedName>
</protein>
<feature type="transmembrane region" description="Helical" evidence="1">
    <location>
        <begin position="12"/>
        <end position="34"/>
    </location>
</feature>
<dbReference type="Proteomes" id="UP001215461">
    <property type="component" value="Unassembled WGS sequence"/>
</dbReference>
<keyword evidence="1" id="KW-0472">Membrane</keyword>
<evidence type="ECO:0000256" key="1">
    <source>
        <dbReference type="SAM" id="Phobius"/>
    </source>
</evidence>
<dbReference type="AlphaFoldDB" id="A0ABD4XJ22"/>
<evidence type="ECO:0000313" key="3">
    <source>
        <dbReference type="Proteomes" id="UP001215461"/>
    </source>
</evidence>
<keyword evidence="1" id="KW-0812">Transmembrane</keyword>
<name>A0ABD4XJ22_WEIPA</name>
<feature type="transmembrane region" description="Helical" evidence="1">
    <location>
        <begin position="40"/>
        <end position="59"/>
    </location>
</feature>
<reference evidence="2 3" key="1">
    <citation type="submission" date="2020-03" db="EMBL/GenBank/DDBJ databases">
        <title>Comparative genomics of Weissella paramesenteroides.</title>
        <authorList>
            <person name="Kant R."/>
            <person name="Takala T."/>
            <person name="Saris P."/>
        </authorList>
    </citation>
    <scope>NUCLEOTIDE SEQUENCE [LARGE SCALE GENOMIC DNA]</scope>
    <source>
        <strain evidence="2 3">SJ27-4</strain>
    </source>
</reference>
<dbReference type="EMBL" id="JAANXN010000007">
    <property type="protein sequence ID" value="MDF8371293.1"/>
    <property type="molecule type" value="Genomic_DNA"/>
</dbReference>
<keyword evidence="1" id="KW-1133">Transmembrane helix</keyword>
<proteinExistence type="predicted"/>
<gene>
    <name evidence="2" type="ORF">G9403_06500</name>
</gene>
<organism evidence="2 3">
    <name type="scientific">Weissella paramesenteroides</name>
    <name type="common">Leuconostoc paramesenteroides</name>
    <dbReference type="NCBI Taxonomy" id="1249"/>
    <lineage>
        <taxon>Bacteria</taxon>
        <taxon>Bacillati</taxon>
        <taxon>Bacillota</taxon>
        <taxon>Bacilli</taxon>
        <taxon>Lactobacillales</taxon>
        <taxon>Lactobacillaceae</taxon>
        <taxon>Weissella</taxon>
    </lineage>
</organism>
<comment type="caution">
    <text evidence="2">The sequence shown here is derived from an EMBL/GenBank/DDBJ whole genome shotgun (WGS) entry which is preliminary data.</text>
</comment>
<evidence type="ECO:0000313" key="2">
    <source>
        <dbReference type="EMBL" id="MDF8371293.1"/>
    </source>
</evidence>